<dbReference type="STRING" id="283909.R7USX7"/>
<evidence type="ECO:0000313" key="8">
    <source>
        <dbReference type="Proteomes" id="UP000014760"/>
    </source>
</evidence>
<dbReference type="Gene3D" id="1.20.58.900">
    <property type="match status" value="1"/>
</dbReference>
<dbReference type="SUPFAM" id="SSF140741">
    <property type="entry name" value="RUN domain-like"/>
    <property type="match status" value="1"/>
</dbReference>
<dbReference type="Pfam" id="PF02759">
    <property type="entry name" value="RUN"/>
    <property type="match status" value="1"/>
</dbReference>
<dbReference type="InterPro" id="IPR004012">
    <property type="entry name" value="Run_dom"/>
</dbReference>
<evidence type="ECO:0000256" key="1">
    <source>
        <dbReference type="ARBA" id="ARBA00023054"/>
    </source>
</evidence>
<accession>R7USX7</accession>
<gene>
    <name evidence="6" type="ORF">CAPTEDRAFT_169643</name>
</gene>
<name>R7USX7_CAPTE</name>
<dbReference type="InterPro" id="IPR037213">
    <property type="entry name" value="Run_dom_sf"/>
</dbReference>
<reference evidence="7" key="3">
    <citation type="submission" date="2015-06" db="UniProtKB">
        <authorList>
            <consortium name="EnsemblMetazoa"/>
        </authorList>
    </citation>
    <scope>IDENTIFICATION</scope>
</reference>
<evidence type="ECO:0000313" key="6">
    <source>
        <dbReference type="EMBL" id="ELU06501.1"/>
    </source>
</evidence>
<dbReference type="EMBL" id="AMQN01007405">
    <property type="status" value="NOT_ANNOTATED_CDS"/>
    <property type="molecule type" value="Genomic_DNA"/>
</dbReference>
<dbReference type="PANTHER" id="PTHR46251">
    <property type="entry name" value="RUN DOMAIN-CONTAINING 3 PROTEIN RUNDC3"/>
    <property type="match status" value="1"/>
</dbReference>
<evidence type="ECO:0000313" key="7">
    <source>
        <dbReference type="EnsemblMetazoa" id="CapteP169643"/>
    </source>
</evidence>
<feature type="region of interest" description="Disordered" evidence="4">
    <location>
        <begin position="381"/>
        <end position="405"/>
    </location>
</feature>
<sequence>MHSLHSSSVQFFSHRCAVKSLIDASCDRPINEESEEVCNFLAVLEHVFSHRLKATAWMSSSEPRRFWEFVKSACKSVPHNSICNIEQMDCPKTPQGKGRAWLQLSLMEKRLAEYMNEMLMQTRMLRQFYQPGALMLSEDAGLISGLLIGLNVLDFSFDVRSQNLDFIGIPVLDFTPYLKFEQQYRRIIFIELILIDLHGMMLMNTEYREIGGDDLNTEFWKTRCAKMDEKYRMLHEQKGYVEELVRLRENQVEESTLEKAELLERLQQSESEWKKEKSELQSIIIELQGQMCHIEAENWSLQHRLQVLSKRHGMNDLSVIAMSHLMNLEHHEETIVAEEHRQRELEQQADRHSMLSANSMLAERAPPKDDNCSTLALAGSYSSLTTGKEKSPSTDTADVEPLSSE</sequence>
<comment type="similarity">
    <text evidence="2">Belongs to the RUNDC3 family.</text>
</comment>
<evidence type="ECO:0000259" key="5">
    <source>
        <dbReference type="PROSITE" id="PS50826"/>
    </source>
</evidence>
<dbReference type="OMA" id="ENLLCHR"/>
<dbReference type="InterPro" id="IPR047340">
    <property type="entry name" value="RUNDC3A_B"/>
</dbReference>
<dbReference type="Proteomes" id="UP000014760">
    <property type="component" value="Unassembled WGS sequence"/>
</dbReference>
<dbReference type="EnsemblMetazoa" id="CapteT169643">
    <property type="protein sequence ID" value="CapteP169643"/>
    <property type="gene ID" value="CapteG169643"/>
</dbReference>
<reference evidence="6 8" key="2">
    <citation type="journal article" date="2013" name="Nature">
        <title>Insights into bilaterian evolution from three spiralian genomes.</title>
        <authorList>
            <person name="Simakov O."/>
            <person name="Marletaz F."/>
            <person name="Cho S.J."/>
            <person name="Edsinger-Gonzales E."/>
            <person name="Havlak P."/>
            <person name="Hellsten U."/>
            <person name="Kuo D.H."/>
            <person name="Larsson T."/>
            <person name="Lv J."/>
            <person name="Arendt D."/>
            <person name="Savage R."/>
            <person name="Osoegawa K."/>
            <person name="de Jong P."/>
            <person name="Grimwood J."/>
            <person name="Chapman J.A."/>
            <person name="Shapiro H."/>
            <person name="Aerts A."/>
            <person name="Otillar R.P."/>
            <person name="Terry A.Y."/>
            <person name="Boore J.L."/>
            <person name="Grigoriev I.V."/>
            <person name="Lindberg D.R."/>
            <person name="Seaver E.C."/>
            <person name="Weisblat D.A."/>
            <person name="Putnam N.H."/>
            <person name="Rokhsar D.S."/>
        </authorList>
    </citation>
    <scope>NUCLEOTIDE SEQUENCE</scope>
    <source>
        <strain evidence="6 8">I ESC-2004</strain>
    </source>
</reference>
<dbReference type="OrthoDB" id="10029904at2759"/>
<dbReference type="CDD" id="cd17684">
    <property type="entry name" value="RUN_RUNDC3"/>
    <property type="match status" value="1"/>
</dbReference>
<keyword evidence="1 3" id="KW-0175">Coiled coil</keyword>
<evidence type="ECO:0000256" key="4">
    <source>
        <dbReference type="SAM" id="MobiDB-lite"/>
    </source>
</evidence>
<proteinExistence type="inferred from homology"/>
<dbReference type="PROSITE" id="PS50826">
    <property type="entry name" value="RUN"/>
    <property type="match status" value="1"/>
</dbReference>
<evidence type="ECO:0000256" key="2">
    <source>
        <dbReference type="ARBA" id="ARBA00034727"/>
    </source>
</evidence>
<feature type="domain" description="RUN" evidence="5">
    <location>
        <begin position="31"/>
        <end position="162"/>
    </location>
</feature>
<reference evidence="8" key="1">
    <citation type="submission" date="2012-12" db="EMBL/GenBank/DDBJ databases">
        <authorList>
            <person name="Hellsten U."/>
            <person name="Grimwood J."/>
            <person name="Chapman J.A."/>
            <person name="Shapiro H."/>
            <person name="Aerts A."/>
            <person name="Otillar R.P."/>
            <person name="Terry A.Y."/>
            <person name="Boore J.L."/>
            <person name="Simakov O."/>
            <person name="Marletaz F."/>
            <person name="Cho S.-J."/>
            <person name="Edsinger-Gonzales E."/>
            <person name="Havlak P."/>
            <person name="Kuo D.-H."/>
            <person name="Larsson T."/>
            <person name="Lv J."/>
            <person name="Arendt D."/>
            <person name="Savage R."/>
            <person name="Osoegawa K."/>
            <person name="de Jong P."/>
            <person name="Lindberg D.R."/>
            <person name="Seaver E.C."/>
            <person name="Weisblat D.A."/>
            <person name="Putnam N.H."/>
            <person name="Grigoriev I.V."/>
            <person name="Rokhsar D.S."/>
        </authorList>
    </citation>
    <scope>NUCLEOTIDE SEQUENCE</scope>
    <source>
        <strain evidence="8">I ESC-2004</strain>
    </source>
</reference>
<dbReference type="AlphaFoldDB" id="R7USX7"/>
<evidence type="ECO:0000256" key="3">
    <source>
        <dbReference type="SAM" id="Coils"/>
    </source>
</evidence>
<protein>
    <recommendedName>
        <fullName evidence="5">RUN domain-containing protein</fullName>
    </recommendedName>
</protein>
<dbReference type="HOGENOM" id="CLU_056817_0_0_1"/>
<dbReference type="PANTHER" id="PTHR46251:SF3">
    <property type="entry name" value="RUN DOMAIN-CONTAINING PROTEIN"/>
    <property type="match status" value="1"/>
</dbReference>
<dbReference type="EMBL" id="KB300602">
    <property type="protein sequence ID" value="ELU06501.1"/>
    <property type="molecule type" value="Genomic_DNA"/>
</dbReference>
<keyword evidence="8" id="KW-1185">Reference proteome</keyword>
<feature type="coiled-coil region" evidence="3">
    <location>
        <begin position="252"/>
        <end position="283"/>
    </location>
</feature>
<dbReference type="SMART" id="SM00593">
    <property type="entry name" value="RUN"/>
    <property type="match status" value="1"/>
</dbReference>
<organism evidence="6">
    <name type="scientific">Capitella teleta</name>
    <name type="common">Polychaete worm</name>
    <dbReference type="NCBI Taxonomy" id="283909"/>
    <lineage>
        <taxon>Eukaryota</taxon>
        <taxon>Metazoa</taxon>
        <taxon>Spiralia</taxon>
        <taxon>Lophotrochozoa</taxon>
        <taxon>Annelida</taxon>
        <taxon>Polychaeta</taxon>
        <taxon>Sedentaria</taxon>
        <taxon>Scolecida</taxon>
        <taxon>Capitellidae</taxon>
        <taxon>Capitella</taxon>
    </lineage>
</organism>